<dbReference type="SUPFAM" id="SSF55781">
    <property type="entry name" value="GAF domain-like"/>
    <property type="match status" value="1"/>
</dbReference>
<feature type="domain" description="PAS" evidence="6">
    <location>
        <begin position="241"/>
        <end position="314"/>
    </location>
</feature>
<feature type="domain" description="PAC" evidence="7">
    <location>
        <begin position="188"/>
        <end position="240"/>
    </location>
</feature>
<reference evidence="8" key="1">
    <citation type="journal article" date="2012" name="Science">
        <title>Fermentation, hydrogen, and sulfur metabolism in multiple uncultivated bacterial phyla.</title>
        <authorList>
            <person name="Wrighton K.C."/>
            <person name="Thomas B.C."/>
            <person name="Sharon I."/>
            <person name="Miller C.S."/>
            <person name="Castelle C.J."/>
            <person name="VerBerkmoes N.C."/>
            <person name="Wilkins M.J."/>
            <person name="Hettich R.L."/>
            <person name="Lipton M.S."/>
            <person name="Williams K.H."/>
            <person name="Long P.E."/>
            <person name="Banfield J.F."/>
        </authorList>
    </citation>
    <scope>NUCLEOTIDE SEQUENCE [LARGE SCALE GENOMIC DNA]</scope>
</reference>
<dbReference type="NCBIfam" id="TIGR00229">
    <property type="entry name" value="sensory_box"/>
    <property type="match status" value="3"/>
</dbReference>
<organism evidence="8">
    <name type="scientific">uncultured bacterium</name>
    <name type="common">gcode 4</name>
    <dbReference type="NCBI Taxonomy" id="1234023"/>
    <lineage>
        <taxon>Bacteria</taxon>
        <taxon>environmental samples</taxon>
    </lineage>
</organism>
<name>K2FFC9_9BACT</name>
<keyword evidence="5" id="KW-0418">Kinase</keyword>
<dbReference type="Gene3D" id="3.30.450.40">
    <property type="match status" value="2"/>
</dbReference>
<feature type="domain" description="PAC" evidence="7">
    <location>
        <begin position="316"/>
        <end position="368"/>
    </location>
</feature>
<dbReference type="InterPro" id="IPR029016">
    <property type="entry name" value="GAF-like_dom_sf"/>
</dbReference>
<dbReference type="SUPFAM" id="SSF55785">
    <property type="entry name" value="PYP-like sensor domain (PAS domain)"/>
    <property type="match status" value="3"/>
</dbReference>
<dbReference type="EC" id="2.7.13.3" evidence="2"/>
<dbReference type="SMART" id="SM00086">
    <property type="entry name" value="PAC"/>
    <property type="match status" value="3"/>
</dbReference>
<dbReference type="GO" id="GO:0004673">
    <property type="term" value="F:protein histidine kinase activity"/>
    <property type="evidence" value="ECO:0007669"/>
    <property type="project" value="UniProtKB-EC"/>
</dbReference>
<dbReference type="PANTHER" id="PTHR43304:SF1">
    <property type="entry name" value="PAC DOMAIN-CONTAINING PROTEIN"/>
    <property type="match status" value="1"/>
</dbReference>
<feature type="domain" description="PAS" evidence="6">
    <location>
        <begin position="369"/>
        <end position="439"/>
    </location>
</feature>
<dbReference type="Pfam" id="PF01590">
    <property type="entry name" value="GAF"/>
    <property type="match status" value="1"/>
</dbReference>
<accession>K2FFC9</accession>
<dbReference type="InterPro" id="IPR000014">
    <property type="entry name" value="PAS"/>
</dbReference>
<dbReference type="InterPro" id="IPR035965">
    <property type="entry name" value="PAS-like_dom_sf"/>
</dbReference>
<dbReference type="Gene3D" id="3.30.450.20">
    <property type="entry name" value="PAS domain"/>
    <property type="match status" value="3"/>
</dbReference>
<dbReference type="AlphaFoldDB" id="K2FFC9"/>
<evidence type="ECO:0000256" key="3">
    <source>
        <dbReference type="ARBA" id="ARBA00022553"/>
    </source>
</evidence>
<keyword evidence="3" id="KW-0597">Phosphoprotein</keyword>
<gene>
    <name evidence="8" type="ORF">ACD_2C00074G0001</name>
</gene>
<dbReference type="PROSITE" id="PS50113">
    <property type="entry name" value="PAC"/>
    <property type="match status" value="2"/>
</dbReference>
<keyword evidence="4" id="KW-0808">Transferase</keyword>
<dbReference type="SMART" id="SM00091">
    <property type="entry name" value="PAS"/>
    <property type="match status" value="3"/>
</dbReference>
<evidence type="ECO:0000313" key="8">
    <source>
        <dbReference type="EMBL" id="EKE29911.1"/>
    </source>
</evidence>
<feature type="non-terminal residue" evidence="8">
    <location>
        <position position="589"/>
    </location>
</feature>
<dbReference type="InterPro" id="IPR052162">
    <property type="entry name" value="Sensor_kinase/Photoreceptor"/>
</dbReference>
<dbReference type="InterPro" id="IPR013655">
    <property type="entry name" value="PAS_fold_3"/>
</dbReference>
<dbReference type="PROSITE" id="PS50112">
    <property type="entry name" value="PAS"/>
    <property type="match status" value="3"/>
</dbReference>
<evidence type="ECO:0000259" key="6">
    <source>
        <dbReference type="PROSITE" id="PS50112"/>
    </source>
</evidence>
<dbReference type="CDD" id="cd00130">
    <property type="entry name" value="PAS"/>
    <property type="match status" value="3"/>
</dbReference>
<proteinExistence type="predicted"/>
<evidence type="ECO:0000256" key="5">
    <source>
        <dbReference type="ARBA" id="ARBA00022777"/>
    </source>
</evidence>
<feature type="domain" description="PAS" evidence="6">
    <location>
        <begin position="114"/>
        <end position="186"/>
    </location>
</feature>
<comment type="catalytic activity">
    <reaction evidence="1">
        <text>ATP + protein L-histidine = ADP + protein N-phospho-L-histidine.</text>
        <dbReference type="EC" id="2.7.13.3"/>
    </reaction>
</comment>
<dbReference type="InterPro" id="IPR001610">
    <property type="entry name" value="PAC"/>
</dbReference>
<sequence length="589" mass="67911">MTNQKDRLQNITVDAMPWWRDRILECRPIVIPDVGVLPSAAAAERAEFELQGIKSMICLPMLTAHGHLQGFMGFDAVRDLCSWTEDQVMLLQLITEIISTAMERRKIQDLLHENAEKFQQITENIGDVVWLSSSDQKILYVSPSYERIWGKSCQSLYENPLSFLDSIHSEDREFVNSELQAYYSSGHFEMEYRILRPDNSVRWIHARSYSIKDANGKIIRHAGVATDVTSFRRSQAALQQSESRIVSVLSNMNDVIWSASWPEFKMLFISPSAERLFGRSIRDFLGNSYFWDAMIHLEDIDVVHKAREQLKLTGISESDYRIIRPDGQMLWIHDTCRFVYDEAYNPIRVDGNVSDITARKLAEEALKLRTAELERYFSTSLDMLCIADLDGKFRRLNPEWKRSLGYDIDELKGRAFIDFVHPDDVAATIKATSALAEGREVLGFVNRYRCADGSYRFIEWRSTAVENLIYAVARDITTAKNLEIQLSRHDAVETLMARISTMFINIKPDEIDNCIQFALGEIGRVLEVDRTYVFSFNDDLSFSSNTHEWCSDGIEPQIDKLQNVPSAMLPWWMNHIRQLRPIIVNDLNI</sequence>
<comment type="caution">
    <text evidence="8">The sequence shown here is derived from an EMBL/GenBank/DDBJ whole genome shotgun (WGS) entry which is preliminary data.</text>
</comment>
<protein>
    <recommendedName>
        <fullName evidence="2">histidine kinase</fullName>
        <ecNumber evidence="2">2.7.13.3</ecNumber>
    </recommendedName>
</protein>
<dbReference type="InterPro" id="IPR000700">
    <property type="entry name" value="PAS-assoc_C"/>
</dbReference>
<evidence type="ECO:0000256" key="2">
    <source>
        <dbReference type="ARBA" id="ARBA00012438"/>
    </source>
</evidence>
<evidence type="ECO:0000256" key="1">
    <source>
        <dbReference type="ARBA" id="ARBA00000085"/>
    </source>
</evidence>
<evidence type="ECO:0000259" key="7">
    <source>
        <dbReference type="PROSITE" id="PS50113"/>
    </source>
</evidence>
<evidence type="ECO:0000256" key="4">
    <source>
        <dbReference type="ARBA" id="ARBA00022679"/>
    </source>
</evidence>
<dbReference type="EMBL" id="AMFJ01000074">
    <property type="protein sequence ID" value="EKE29911.1"/>
    <property type="molecule type" value="Genomic_DNA"/>
</dbReference>
<dbReference type="PANTHER" id="PTHR43304">
    <property type="entry name" value="PHYTOCHROME-LIKE PROTEIN CPH1"/>
    <property type="match status" value="1"/>
</dbReference>
<dbReference type="InterPro" id="IPR003018">
    <property type="entry name" value="GAF"/>
</dbReference>
<dbReference type="Pfam" id="PF08447">
    <property type="entry name" value="PAS_3"/>
    <property type="match status" value="3"/>
</dbReference>